<keyword evidence="3" id="KW-1185">Reference proteome</keyword>
<organism evidence="2 3">
    <name type="scientific">Aspergillus minisclerotigenes</name>
    <dbReference type="NCBI Taxonomy" id="656917"/>
    <lineage>
        <taxon>Eukaryota</taxon>
        <taxon>Fungi</taxon>
        <taxon>Dikarya</taxon>
        <taxon>Ascomycota</taxon>
        <taxon>Pezizomycotina</taxon>
        <taxon>Eurotiomycetes</taxon>
        <taxon>Eurotiomycetidae</taxon>
        <taxon>Eurotiales</taxon>
        <taxon>Aspergillaceae</taxon>
        <taxon>Aspergillus</taxon>
        <taxon>Aspergillus subgen. Circumdati</taxon>
    </lineage>
</organism>
<dbReference type="EMBL" id="ML732769">
    <property type="protein sequence ID" value="KAB8278162.1"/>
    <property type="molecule type" value="Genomic_DNA"/>
</dbReference>
<gene>
    <name evidence="2" type="ORF">BDV30DRAFT_234108</name>
</gene>
<accession>A0A5N6JH14</accession>
<proteinExistence type="predicted"/>
<protein>
    <submittedName>
        <fullName evidence="2">Uncharacterized protein</fullName>
    </submittedName>
</protein>
<dbReference type="Proteomes" id="UP000326289">
    <property type="component" value="Unassembled WGS sequence"/>
</dbReference>
<evidence type="ECO:0000313" key="3">
    <source>
        <dbReference type="Proteomes" id="UP000326289"/>
    </source>
</evidence>
<feature type="compositionally biased region" description="Polar residues" evidence="1">
    <location>
        <begin position="255"/>
        <end position="266"/>
    </location>
</feature>
<sequence length="298" mass="33893">MPFYTLAVNYDPTSSSSNLGTLGVHKTRTLIITPDRETSDSLFRIIQDNPSGVNPQAPFKHVQRISPQMWSWTAQNNTNNSTDQLAKLILAINNKTAVITNDRSGNPLKRLQGRVTLHALPDWDSQTLTPIIPNIETADYISGNLFCIRNRRSPDKYWAKPPGDYHWIRLSSIIRTRFRIRAVGKPDGTVMIPDDHVEISVVRLDENNNEQEFPLGYQDFSGRLAEVAKEEERIQIWFESFLAGGISLDYRGSENETNNTGAQENDSGWKPADDELTYPLYPVFYDESQRGGEMWELC</sequence>
<reference evidence="2 3" key="1">
    <citation type="submission" date="2019-04" db="EMBL/GenBank/DDBJ databases">
        <title>Fungal friends and foes A comparative genomics study of 23 Aspergillus species from section Flavi.</title>
        <authorList>
            <consortium name="DOE Joint Genome Institute"/>
            <person name="Kjaerbolling I."/>
            <person name="Vesth T.C."/>
            <person name="Frisvad J.C."/>
            <person name="Nybo J.L."/>
            <person name="Theobald S."/>
            <person name="Kildgaard S."/>
            <person name="Petersen T.I."/>
            <person name="Kuo A."/>
            <person name="Sato A."/>
            <person name="Lyhne E.K."/>
            <person name="Kogle M.E."/>
            <person name="Wiebenga A."/>
            <person name="Kun R.S."/>
            <person name="Lubbers R.J."/>
            <person name="Makela M.R."/>
            <person name="Barry K."/>
            <person name="Chovatia M."/>
            <person name="Clum A."/>
            <person name="Daum C."/>
            <person name="Haridas S."/>
            <person name="He G."/>
            <person name="LaButti K."/>
            <person name="Lipzen A."/>
            <person name="Mondo S."/>
            <person name="Pangilinan J."/>
            <person name="Riley R."/>
            <person name="Salamov A."/>
            <person name="Simmons B.A."/>
            <person name="Magnuson J.K."/>
            <person name="Henrissat B."/>
            <person name="Mortensen U.H."/>
            <person name="Larsen T.O."/>
            <person name="De vries R.P."/>
            <person name="Grigoriev I.V."/>
            <person name="Machida M."/>
            <person name="Baker S.E."/>
            <person name="Andersen M.R."/>
        </authorList>
    </citation>
    <scope>NUCLEOTIDE SEQUENCE [LARGE SCALE GENOMIC DNA]</scope>
    <source>
        <strain evidence="2 3">CBS 117635</strain>
    </source>
</reference>
<name>A0A5N6JH14_9EURO</name>
<evidence type="ECO:0000313" key="2">
    <source>
        <dbReference type="EMBL" id="KAB8278162.1"/>
    </source>
</evidence>
<evidence type="ECO:0000256" key="1">
    <source>
        <dbReference type="SAM" id="MobiDB-lite"/>
    </source>
</evidence>
<dbReference type="AlphaFoldDB" id="A0A5N6JH14"/>
<feature type="region of interest" description="Disordered" evidence="1">
    <location>
        <begin position="254"/>
        <end position="273"/>
    </location>
</feature>